<dbReference type="InterPro" id="IPR011008">
    <property type="entry name" value="Dimeric_a/b-barrel"/>
</dbReference>
<keyword evidence="3" id="KW-1185">Reference proteome</keyword>
<dbReference type="Pfam" id="PF07110">
    <property type="entry name" value="EthD"/>
    <property type="match status" value="1"/>
</dbReference>
<evidence type="ECO:0000313" key="3">
    <source>
        <dbReference type="Proteomes" id="UP000663923"/>
    </source>
</evidence>
<gene>
    <name evidence="2" type="ORF">J4G78_04215</name>
</gene>
<reference evidence="2 3" key="1">
    <citation type="submission" date="2021-03" db="EMBL/GenBank/DDBJ databases">
        <title>Complete genome of Parasphingorhabdus_sp.JHSY0214.</title>
        <authorList>
            <person name="Yoo J.H."/>
            <person name="Bae J.W."/>
        </authorList>
    </citation>
    <scope>NUCLEOTIDE SEQUENCE [LARGE SCALE GENOMIC DNA]</scope>
    <source>
        <strain evidence="2 3">JHSY0214</strain>
    </source>
</reference>
<protein>
    <submittedName>
        <fullName evidence="2">EthD domain-containing protein</fullName>
    </submittedName>
</protein>
<name>A0ABX7T921_9SPHN</name>
<evidence type="ECO:0000313" key="2">
    <source>
        <dbReference type="EMBL" id="QTD56790.1"/>
    </source>
</evidence>
<evidence type="ECO:0000259" key="1">
    <source>
        <dbReference type="Pfam" id="PF07110"/>
    </source>
</evidence>
<feature type="domain" description="EthD" evidence="1">
    <location>
        <begin position="11"/>
        <end position="100"/>
    </location>
</feature>
<organism evidence="2 3">
    <name type="scientific">Parasphingorhabdus cellanae</name>
    <dbReference type="NCBI Taxonomy" id="2806553"/>
    <lineage>
        <taxon>Bacteria</taxon>
        <taxon>Pseudomonadati</taxon>
        <taxon>Pseudomonadota</taxon>
        <taxon>Alphaproteobacteria</taxon>
        <taxon>Sphingomonadales</taxon>
        <taxon>Sphingomonadaceae</taxon>
        <taxon>Parasphingorhabdus</taxon>
    </lineage>
</organism>
<sequence>MIKQFFLISKKSELTSAEFRAYYEARHVPLIRRLLPMFARYRRHYLDHENAGIREDQADPDFDVVTEIWFAHPADYDAFMERVSDPDVIAEIRADEANFLISDATRSLRIETFE</sequence>
<dbReference type="SUPFAM" id="SSF54909">
    <property type="entry name" value="Dimeric alpha+beta barrel"/>
    <property type="match status" value="1"/>
</dbReference>
<proteinExistence type="predicted"/>
<dbReference type="EMBL" id="CP071794">
    <property type="protein sequence ID" value="QTD56790.1"/>
    <property type="molecule type" value="Genomic_DNA"/>
</dbReference>
<dbReference type="InterPro" id="IPR009799">
    <property type="entry name" value="EthD_dom"/>
</dbReference>
<dbReference type="Gene3D" id="3.30.70.100">
    <property type="match status" value="1"/>
</dbReference>
<dbReference type="RefSeq" id="WP_207988764.1">
    <property type="nucleotide sequence ID" value="NZ_CP071794.1"/>
</dbReference>
<accession>A0ABX7T921</accession>
<dbReference type="Proteomes" id="UP000663923">
    <property type="component" value="Chromosome"/>
</dbReference>